<reference evidence="7 8" key="1">
    <citation type="journal article" date="2011" name="J. Biotechnol.">
        <title>High-quality genome sequence of Pichia pastoris CBS7435.</title>
        <authorList>
            <person name="Kuberl A."/>
            <person name="Schneider J."/>
            <person name="Thallinger G.G."/>
            <person name="Anderl I."/>
            <person name="Wibberg D."/>
            <person name="Hajek T."/>
            <person name="Jaenicke S."/>
            <person name="Brinkrolf K."/>
            <person name="Goesmann A."/>
            <person name="Szczepanowski R."/>
            <person name="Puhler A."/>
            <person name="Schwab H."/>
            <person name="Glieder A."/>
            <person name="Pichler H."/>
        </authorList>
    </citation>
    <scope>NUCLEOTIDE SEQUENCE [LARGE SCALE GENOMIC DNA]</scope>
    <source>
        <strain evidence="8">ATCC 76273 / CBS 7435 / CECT 11047 / NRRL Y-11430 / Wegner 21-1</strain>
    </source>
</reference>
<evidence type="ECO:0000256" key="4">
    <source>
        <dbReference type="ARBA" id="ARBA00022989"/>
    </source>
</evidence>
<dbReference type="Proteomes" id="UP000006853">
    <property type="component" value="Chromosome 4"/>
</dbReference>
<keyword evidence="3 6" id="KW-0812">Transmembrane</keyword>
<dbReference type="PANTHER" id="PTHR21659:SF112">
    <property type="entry name" value="PROTEIN SNA2-RELATED"/>
    <property type="match status" value="1"/>
</dbReference>
<name>A0A1G4KQP4_KOMPC</name>
<dbReference type="AlphaFoldDB" id="A0A1G4KQP4"/>
<feature type="transmembrane region" description="Helical" evidence="6">
    <location>
        <begin position="31"/>
        <end position="53"/>
    </location>
</feature>
<dbReference type="GO" id="GO:0016020">
    <property type="term" value="C:membrane"/>
    <property type="evidence" value="ECO:0007669"/>
    <property type="project" value="UniProtKB-SubCell"/>
</dbReference>
<evidence type="ECO:0000313" key="8">
    <source>
        <dbReference type="Proteomes" id="UP000006853"/>
    </source>
</evidence>
<keyword evidence="4 6" id="KW-1133">Transmembrane helix</keyword>
<gene>
    <name evidence="7" type="ordered locus">PP7435_Chr4-1147</name>
</gene>
<dbReference type="Pfam" id="PF01679">
    <property type="entry name" value="Pmp3"/>
    <property type="match status" value="1"/>
</dbReference>
<dbReference type="PANTHER" id="PTHR21659">
    <property type="entry name" value="HYDROPHOBIC PROTEIN RCI2 LOW TEMPERATURE AND SALT RESPONSIVE PROTEIN LTI6 -RELATED"/>
    <property type="match status" value="1"/>
</dbReference>
<evidence type="ECO:0000256" key="1">
    <source>
        <dbReference type="ARBA" id="ARBA00004370"/>
    </source>
</evidence>
<evidence type="ECO:0000313" key="7">
    <source>
        <dbReference type="EMBL" id="SCV12329.1"/>
    </source>
</evidence>
<dbReference type="EMBL" id="FR839631">
    <property type="protein sequence ID" value="SCV12329.1"/>
    <property type="molecule type" value="Genomic_DNA"/>
</dbReference>
<comment type="similarity">
    <text evidence="2">Belongs to the UPF0057 (PMP3) family.</text>
</comment>
<keyword evidence="5 6" id="KW-0472">Membrane</keyword>
<proteinExistence type="inferred from homology"/>
<accession>A0A1G4KQP4</accession>
<reference evidence="7 8" key="2">
    <citation type="journal article" date="2016" name="FEMS Yeast Res.">
        <title>Curation of the genome annotation of Pichia pastoris (Komagataella phaffii) CBS7435 from gene level to protein function.</title>
        <authorList>
            <person name="Valli M."/>
            <person name="Tatto N.E."/>
            <person name="Peymann A."/>
            <person name="Gruber C."/>
            <person name="Landes N."/>
            <person name="Ekker H."/>
            <person name="Thallinger G.G."/>
            <person name="Mattanovich D."/>
            <person name="Gasser B."/>
            <person name="Graf A.B."/>
        </authorList>
    </citation>
    <scope>GENOME REANNOTATION</scope>
    <source>
        <strain evidence="7 8">ATCC 76273 / CBS 7435 / CECT 11047 / NRRL Y-11430 / Wegner 21-1</strain>
    </source>
</reference>
<sequence length="81" mass="9222">MHSRDWFLAVIGFFLPPLAVFIKRGFLSGDFWINVALCILGYLPGLLHSWYIISCYPYESKSSYRGVTIPGRESQSYGAIQ</sequence>
<protein>
    <submittedName>
        <fullName evidence="7">Uncharacterized protein</fullName>
    </submittedName>
</protein>
<evidence type="ECO:0000256" key="5">
    <source>
        <dbReference type="ARBA" id="ARBA00023136"/>
    </source>
</evidence>
<feature type="transmembrane region" description="Helical" evidence="6">
    <location>
        <begin position="6"/>
        <end position="22"/>
    </location>
</feature>
<organism evidence="7 8">
    <name type="scientific">Komagataella phaffii (strain ATCC 76273 / CBS 7435 / CECT 11047 / NRRL Y-11430 / Wegner 21-1)</name>
    <name type="common">Yeast</name>
    <name type="synonym">Pichia pastoris</name>
    <dbReference type="NCBI Taxonomy" id="981350"/>
    <lineage>
        <taxon>Eukaryota</taxon>
        <taxon>Fungi</taxon>
        <taxon>Dikarya</taxon>
        <taxon>Ascomycota</taxon>
        <taxon>Saccharomycotina</taxon>
        <taxon>Pichiomycetes</taxon>
        <taxon>Pichiales</taxon>
        <taxon>Pichiaceae</taxon>
        <taxon>Komagataella</taxon>
    </lineage>
</organism>
<dbReference type="InterPro" id="IPR000612">
    <property type="entry name" value="PMP3"/>
</dbReference>
<evidence type="ECO:0000256" key="3">
    <source>
        <dbReference type="ARBA" id="ARBA00022692"/>
    </source>
</evidence>
<comment type="subcellular location">
    <subcellularLocation>
        <location evidence="1">Membrane</location>
    </subcellularLocation>
</comment>
<evidence type="ECO:0000256" key="6">
    <source>
        <dbReference type="SAM" id="Phobius"/>
    </source>
</evidence>
<keyword evidence="8" id="KW-1185">Reference proteome</keyword>
<evidence type="ECO:0000256" key="2">
    <source>
        <dbReference type="ARBA" id="ARBA00009530"/>
    </source>
</evidence>